<evidence type="ECO:0000256" key="2">
    <source>
        <dbReference type="ARBA" id="ARBA00022908"/>
    </source>
</evidence>
<name>A0A506U4M2_9HYPH</name>
<comment type="caution">
    <text evidence="6">The sequence shown here is derived from an EMBL/GenBank/DDBJ whole genome shotgun (WGS) entry which is preliminary data.</text>
</comment>
<dbReference type="GO" id="GO:0006310">
    <property type="term" value="P:DNA recombination"/>
    <property type="evidence" value="ECO:0007669"/>
    <property type="project" value="UniProtKB-KW"/>
</dbReference>
<keyword evidence="7" id="KW-1185">Reference proteome</keyword>
<feature type="domain" description="Tyr recombinase" evidence="5">
    <location>
        <begin position="155"/>
        <end position="327"/>
    </location>
</feature>
<dbReference type="GO" id="GO:0003677">
    <property type="term" value="F:DNA binding"/>
    <property type="evidence" value="ECO:0007669"/>
    <property type="project" value="UniProtKB-KW"/>
</dbReference>
<dbReference type="Gene3D" id="1.10.443.10">
    <property type="entry name" value="Intergrase catalytic core"/>
    <property type="match status" value="1"/>
</dbReference>
<dbReference type="CDD" id="cd00796">
    <property type="entry name" value="INT_Rci_Hp1_C"/>
    <property type="match status" value="1"/>
</dbReference>
<dbReference type="PANTHER" id="PTHR30349">
    <property type="entry name" value="PHAGE INTEGRASE-RELATED"/>
    <property type="match status" value="1"/>
</dbReference>
<dbReference type="PROSITE" id="PS51898">
    <property type="entry name" value="TYR_RECOMBINASE"/>
    <property type="match status" value="1"/>
</dbReference>
<organism evidence="6 7">
    <name type="scientific">Pararhizobium mangrovi</name>
    <dbReference type="NCBI Taxonomy" id="2590452"/>
    <lineage>
        <taxon>Bacteria</taxon>
        <taxon>Pseudomonadati</taxon>
        <taxon>Pseudomonadota</taxon>
        <taxon>Alphaproteobacteria</taxon>
        <taxon>Hyphomicrobiales</taxon>
        <taxon>Rhizobiaceae</taxon>
        <taxon>Rhizobium/Agrobacterium group</taxon>
        <taxon>Pararhizobium</taxon>
    </lineage>
</organism>
<dbReference type="Proteomes" id="UP000320314">
    <property type="component" value="Unassembled WGS sequence"/>
</dbReference>
<dbReference type="PANTHER" id="PTHR30349:SF41">
    <property type="entry name" value="INTEGRASE_RECOMBINASE PROTEIN MJ0367-RELATED"/>
    <property type="match status" value="1"/>
</dbReference>
<dbReference type="OrthoDB" id="9808346at2"/>
<keyword evidence="2" id="KW-0229">DNA integration</keyword>
<proteinExistence type="inferred from homology"/>
<evidence type="ECO:0000256" key="1">
    <source>
        <dbReference type="ARBA" id="ARBA00008857"/>
    </source>
</evidence>
<evidence type="ECO:0000259" key="5">
    <source>
        <dbReference type="PROSITE" id="PS51898"/>
    </source>
</evidence>
<evidence type="ECO:0000256" key="4">
    <source>
        <dbReference type="ARBA" id="ARBA00023172"/>
    </source>
</evidence>
<accession>A0A506U4M2</accession>
<dbReference type="GO" id="GO:0015074">
    <property type="term" value="P:DNA integration"/>
    <property type="evidence" value="ECO:0007669"/>
    <property type="project" value="UniProtKB-KW"/>
</dbReference>
<dbReference type="AlphaFoldDB" id="A0A506U4M2"/>
<dbReference type="InterPro" id="IPR010998">
    <property type="entry name" value="Integrase_recombinase_N"/>
</dbReference>
<keyword evidence="4" id="KW-0233">DNA recombination</keyword>
<protein>
    <submittedName>
        <fullName evidence="6">Site-specific integrase</fullName>
    </submittedName>
</protein>
<dbReference type="InterPro" id="IPR050090">
    <property type="entry name" value="Tyrosine_recombinase_XerCD"/>
</dbReference>
<evidence type="ECO:0000313" key="6">
    <source>
        <dbReference type="EMBL" id="TPW26837.1"/>
    </source>
</evidence>
<dbReference type="EMBL" id="VHLH01000026">
    <property type="protein sequence ID" value="TPW26837.1"/>
    <property type="molecule type" value="Genomic_DNA"/>
</dbReference>
<gene>
    <name evidence="6" type="ORF">FJU11_13610</name>
</gene>
<dbReference type="Pfam" id="PF00589">
    <property type="entry name" value="Phage_integrase"/>
    <property type="match status" value="1"/>
</dbReference>
<dbReference type="InterPro" id="IPR011010">
    <property type="entry name" value="DNA_brk_join_enz"/>
</dbReference>
<reference evidence="6 7" key="1">
    <citation type="submission" date="2019-06" db="EMBL/GenBank/DDBJ databases">
        <authorList>
            <person name="Li M."/>
        </authorList>
    </citation>
    <scope>NUCLEOTIDE SEQUENCE [LARGE SCALE GENOMIC DNA]</scope>
    <source>
        <strain evidence="6 7">BGMRC6574</strain>
    </source>
</reference>
<evidence type="ECO:0000256" key="3">
    <source>
        <dbReference type="ARBA" id="ARBA00023125"/>
    </source>
</evidence>
<dbReference type="Gene3D" id="1.10.150.130">
    <property type="match status" value="1"/>
</dbReference>
<dbReference type="SUPFAM" id="SSF56349">
    <property type="entry name" value="DNA breaking-rejoining enzymes"/>
    <property type="match status" value="1"/>
</dbReference>
<dbReference type="InterPro" id="IPR002104">
    <property type="entry name" value="Integrase_catalytic"/>
</dbReference>
<comment type="similarity">
    <text evidence="1">Belongs to the 'phage' integrase family.</text>
</comment>
<dbReference type="InterPro" id="IPR013762">
    <property type="entry name" value="Integrase-like_cat_sf"/>
</dbReference>
<sequence length="348" mass="38898">MSEYRLGQLRGGWCAVRYVEGKRQRRSLGTADKVEAQAVLDELNARIDARPDQTVADLWAAYVRENARKRIIERMEYSWKRLAPTFGRRVPQSIGYETVKDYTAGRRSGTIGKGAVSEGTIWTELNHLRIVLGWAEKRGRISKAPYIDMPSKPAPRDRWLTKKDVAALRLHASAPHVRLFIILAIGTGARKEALLELQWDQCDMVRGLIDLNGTRDGRTRKGRAVVPMNRTVRAALVEARKSALSGHVIEWAGEPVLSVKKGLATASRKAGMAKVTPHMFRHSAARWMAEAGSDMKRIAAYLGHSDSRTTERIYARFSPNALAAEASALELDFEDIGSNEPEAARRRT</sequence>
<evidence type="ECO:0000313" key="7">
    <source>
        <dbReference type="Proteomes" id="UP000320314"/>
    </source>
</evidence>
<keyword evidence="3" id="KW-0238">DNA-binding</keyword>